<name>A0A395HE42_9EURO</name>
<dbReference type="Proteomes" id="UP000249402">
    <property type="component" value="Unassembled WGS sequence"/>
</dbReference>
<feature type="region of interest" description="Disordered" evidence="1">
    <location>
        <begin position="87"/>
        <end position="120"/>
    </location>
</feature>
<reference evidence="2 3" key="1">
    <citation type="submission" date="2018-02" db="EMBL/GenBank/DDBJ databases">
        <title>The genomes of Aspergillus section Nigri reveals drivers in fungal speciation.</title>
        <authorList>
            <consortium name="DOE Joint Genome Institute"/>
            <person name="Vesth T.C."/>
            <person name="Nybo J."/>
            <person name="Theobald S."/>
            <person name="Brandl J."/>
            <person name="Frisvad J.C."/>
            <person name="Nielsen K.F."/>
            <person name="Lyhne E.K."/>
            <person name="Kogle M.E."/>
            <person name="Kuo A."/>
            <person name="Riley R."/>
            <person name="Clum A."/>
            <person name="Nolan M."/>
            <person name="Lipzen A."/>
            <person name="Salamov A."/>
            <person name="Henrissat B."/>
            <person name="Wiebenga A."/>
            <person name="De vries R.P."/>
            <person name="Grigoriev I.V."/>
            <person name="Mortensen U.H."/>
            <person name="Andersen M.R."/>
            <person name="Baker S.E."/>
        </authorList>
    </citation>
    <scope>NUCLEOTIDE SEQUENCE [LARGE SCALE GENOMIC DNA]</scope>
    <source>
        <strain evidence="2 3">CBS 121593</strain>
    </source>
</reference>
<accession>A0A395HE42</accession>
<evidence type="ECO:0000313" key="3">
    <source>
        <dbReference type="Proteomes" id="UP000249402"/>
    </source>
</evidence>
<dbReference type="VEuPathDB" id="FungiDB:BO80DRAFT_132182"/>
<sequence>MQPGTMICSYQAHRTALVRLTLGDYFLGPFWPMTGMYVLRTPGNIDAMDLPLEALDMDYTITSAFPVPGESQQWFLKLCCYANSTSLSSPPPLQAQSERGPWQRDRKSKNRAEKAREGRGPVCVMHQRSASLPFRLQSLGDAANPRLFVGFCRLVPGTLPTTFPLWVILI</sequence>
<evidence type="ECO:0000313" key="2">
    <source>
        <dbReference type="EMBL" id="RAL05258.1"/>
    </source>
</evidence>
<dbReference type="EMBL" id="KZ824421">
    <property type="protein sequence ID" value="RAL05258.1"/>
    <property type="molecule type" value="Genomic_DNA"/>
</dbReference>
<organism evidence="2 3">
    <name type="scientific">Aspergillus ibericus CBS 121593</name>
    <dbReference type="NCBI Taxonomy" id="1448316"/>
    <lineage>
        <taxon>Eukaryota</taxon>
        <taxon>Fungi</taxon>
        <taxon>Dikarya</taxon>
        <taxon>Ascomycota</taxon>
        <taxon>Pezizomycotina</taxon>
        <taxon>Eurotiomycetes</taxon>
        <taxon>Eurotiomycetidae</taxon>
        <taxon>Eurotiales</taxon>
        <taxon>Aspergillaceae</taxon>
        <taxon>Aspergillus</taxon>
        <taxon>Aspergillus subgen. Circumdati</taxon>
    </lineage>
</organism>
<gene>
    <name evidence="2" type="ORF">BO80DRAFT_132182</name>
</gene>
<dbReference type="AlphaFoldDB" id="A0A395HE42"/>
<dbReference type="RefSeq" id="XP_025579585.1">
    <property type="nucleotide sequence ID" value="XM_025713590.1"/>
</dbReference>
<dbReference type="OrthoDB" id="10511060at2759"/>
<evidence type="ECO:0000256" key="1">
    <source>
        <dbReference type="SAM" id="MobiDB-lite"/>
    </source>
</evidence>
<proteinExistence type="predicted"/>
<protein>
    <submittedName>
        <fullName evidence="2">Uncharacterized protein</fullName>
    </submittedName>
</protein>
<feature type="compositionally biased region" description="Basic and acidic residues" evidence="1">
    <location>
        <begin position="101"/>
        <end position="119"/>
    </location>
</feature>
<dbReference type="GeneID" id="37218455"/>
<keyword evidence="3" id="KW-1185">Reference proteome</keyword>